<keyword evidence="4" id="KW-1185">Reference proteome</keyword>
<evidence type="ECO:0000259" key="2">
    <source>
        <dbReference type="Pfam" id="PF01557"/>
    </source>
</evidence>
<evidence type="ECO:0000313" key="3">
    <source>
        <dbReference type="EMBL" id="MFC5458479.1"/>
    </source>
</evidence>
<reference evidence="4" key="1">
    <citation type="journal article" date="2019" name="Int. J. Syst. Evol. Microbiol.">
        <title>The Global Catalogue of Microorganisms (GCM) 10K type strain sequencing project: providing services to taxonomists for standard genome sequencing and annotation.</title>
        <authorList>
            <consortium name="The Broad Institute Genomics Platform"/>
            <consortium name="The Broad Institute Genome Sequencing Center for Infectious Disease"/>
            <person name="Wu L."/>
            <person name="Ma J."/>
        </authorList>
    </citation>
    <scope>NUCLEOTIDE SEQUENCE [LARGE SCALE GENOMIC DNA]</scope>
    <source>
        <strain evidence="4">KACC 12649</strain>
    </source>
</reference>
<name>A0ABW0KYL2_9BURK</name>
<dbReference type="PANTHER" id="PTHR11820">
    <property type="entry name" value="ACYLPYRUVASE"/>
    <property type="match status" value="1"/>
</dbReference>
<dbReference type="Gene3D" id="3.90.850.10">
    <property type="entry name" value="Fumarylacetoacetase-like, C-terminal domain"/>
    <property type="match status" value="1"/>
</dbReference>
<comment type="caution">
    <text evidence="3">The sequence shown here is derived from an EMBL/GenBank/DDBJ whole genome shotgun (WGS) entry which is preliminary data.</text>
</comment>
<dbReference type="PANTHER" id="PTHR11820:SF90">
    <property type="entry name" value="FLUTATHIONE S-TRANSFERASE"/>
    <property type="match status" value="1"/>
</dbReference>
<dbReference type="Pfam" id="PF01557">
    <property type="entry name" value="FAA_hydrolase"/>
    <property type="match status" value="1"/>
</dbReference>
<organism evidence="3 4">
    <name type="scientific">Massilia niabensis</name>
    <dbReference type="NCBI Taxonomy" id="544910"/>
    <lineage>
        <taxon>Bacteria</taxon>
        <taxon>Pseudomonadati</taxon>
        <taxon>Pseudomonadota</taxon>
        <taxon>Betaproteobacteria</taxon>
        <taxon>Burkholderiales</taxon>
        <taxon>Oxalobacteraceae</taxon>
        <taxon>Telluria group</taxon>
        <taxon>Massilia</taxon>
    </lineage>
</organism>
<dbReference type="EMBL" id="JBHSMU010000003">
    <property type="protein sequence ID" value="MFC5458479.1"/>
    <property type="molecule type" value="Genomic_DNA"/>
</dbReference>
<protein>
    <submittedName>
        <fullName evidence="3">Fumarylacetoacetate hydrolase family protein</fullName>
    </submittedName>
</protein>
<dbReference type="RefSeq" id="WP_379779365.1">
    <property type="nucleotide sequence ID" value="NZ_JBHSMU010000003.1"/>
</dbReference>
<dbReference type="SUPFAM" id="SSF56529">
    <property type="entry name" value="FAH"/>
    <property type="match status" value="1"/>
</dbReference>
<feature type="domain" description="Fumarylacetoacetase-like C-terminal" evidence="2">
    <location>
        <begin position="28"/>
        <end position="222"/>
    </location>
</feature>
<evidence type="ECO:0000256" key="1">
    <source>
        <dbReference type="ARBA" id="ARBA00022723"/>
    </source>
</evidence>
<dbReference type="Proteomes" id="UP001596050">
    <property type="component" value="Unassembled WGS sequence"/>
</dbReference>
<accession>A0ABW0KYL2</accession>
<gene>
    <name evidence="3" type="ORF">ACFPN5_01485</name>
</gene>
<dbReference type="InterPro" id="IPR036663">
    <property type="entry name" value="Fumarylacetoacetase_C_sf"/>
</dbReference>
<keyword evidence="1" id="KW-0479">Metal-binding</keyword>
<sequence>MSEFAFTPPATPSLAVFGSNLRFPIRRVFCVGRNYATHAREMGSDPDREPPFFFMKPADAVVPAEGALPYPPATQELHHEIELVVALRSGGADIPADEALTKVWGYGVGLDLTRRDLQAAAKEAGRPWDMAKGFDASAPCTPLRPVSAFGHPSPGACIRMTVNGETRQDGSLDEMIWPIADIISHLSRLVTLAPGDLIFTGTPGGVGALLPGDRVHGEVAGVDEFDLEIVDKS</sequence>
<dbReference type="GO" id="GO:0016787">
    <property type="term" value="F:hydrolase activity"/>
    <property type="evidence" value="ECO:0007669"/>
    <property type="project" value="UniProtKB-KW"/>
</dbReference>
<evidence type="ECO:0000313" key="4">
    <source>
        <dbReference type="Proteomes" id="UP001596050"/>
    </source>
</evidence>
<proteinExistence type="predicted"/>
<keyword evidence="3" id="KW-0378">Hydrolase</keyword>
<dbReference type="InterPro" id="IPR011234">
    <property type="entry name" value="Fumarylacetoacetase-like_C"/>
</dbReference>